<dbReference type="HOGENOM" id="CLU_038100_0_0_1"/>
<evidence type="ECO:0008006" key="3">
    <source>
        <dbReference type="Google" id="ProtNLM"/>
    </source>
</evidence>
<dbReference type="EnsemblProtists" id="EOD08925">
    <property type="protein sequence ID" value="EOD08925"/>
    <property type="gene ID" value="EMIHUDRAFT_459933"/>
</dbReference>
<dbReference type="EnsemblProtists" id="EOD31392">
    <property type="protein sequence ID" value="EOD31392"/>
    <property type="gene ID" value="EMIHUDRAFT_456339"/>
</dbReference>
<evidence type="ECO:0000313" key="1">
    <source>
        <dbReference type="EnsemblProtists" id="EOD31392"/>
    </source>
</evidence>
<dbReference type="GeneID" id="17276665"/>
<organism evidence="1 2">
    <name type="scientific">Emiliania huxleyi (strain CCMP1516)</name>
    <dbReference type="NCBI Taxonomy" id="280463"/>
    <lineage>
        <taxon>Eukaryota</taxon>
        <taxon>Haptista</taxon>
        <taxon>Haptophyta</taxon>
        <taxon>Prymnesiophyceae</taxon>
        <taxon>Isochrysidales</taxon>
        <taxon>Noelaerhabdaceae</taxon>
        <taxon>Emiliania</taxon>
    </lineage>
</organism>
<dbReference type="Proteomes" id="UP000013827">
    <property type="component" value="Unassembled WGS sequence"/>
</dbReference>
<dbReference type="RefSeq" id="XP_005783821.1">
    <property type="nucleotide sequence ID" value="XM_005783764.1"/>
</dbReference>
<dbReference type="AlphaFoldDB" id="A0A0D3K6K7"/>
<keyword evidence="2" id="KW-1185">Reference proteome</keyword>
<dbReference type="Gene3D" id="3.30.870.10">
    <property type="entry name" value="Endonuclease Chain A"/>
    <property type="match status" value="1"/>
</dbReference>
<dbReference type="KEGG" id="ehx:EMIHUDRAFT_456339"/>
<dbReference type="RefSeq" id="XP_005761354.1">
    <property type="nucleotide sequence ID" value="XM_005761297.1"/>
</dbReference>
<accession>A0A0D3K6K7</accession>
<dbReference type="PaxDb" id="2903-EOD08925"/>
<proteinExistence type="predicted"/>
<dbReference type="eggNOG" id="ENOG502SUN4">
    <property type="taxonomic scope" value="Eukaryota"/>
</dbReference>
<dbReference type="SUPFAM" id="SSF56024">
    <property type="entry name" value="Phospholipase D/nuclease"/>
    <property type="match status" value="1"/>
</dbReference>
<reference evidence="2" key="1">
    <citation type="journal article" date="2013" name="Nature">
        <title>Pan genome of the phytoplankton Emiliania underpins its global distribution.</title>
        <authorList>
            <person name="Read B.A."/>
            <person name="Kegel J."/>
            <person name="Klute M.J."/>
            <person name="Kuo A."/>
            <person name="Lefebvre S.C."/>
            <person name="Maumus F."/>
            <person name="Mayer C."/>
            <person name="Miller J."/>
            <person name="Monier A."/>
            <person name="Salamov A."/>
            <person name="Young J."/>
            <person name="Aguilar M."/>
            <person name="Claverie J.M."/>
            <person name="Frickenhaus S."/>
            <person name="Gonzalez K."/>
            <person name="Herman E.K."/>
            <person name="Lin Y.C."/>
            <person name="Napier J."/>
            <person name="Ogata H."/>
            <person name="Sarno A.F."/>
            <person name="Shmutz J."/>
            <person name="Schroeder D."/>
            <person name="de Vargas C."/>
            <person name="Verret F."/>
            <person name="von Dassow P."/>
            <person name="Valentin K."/>
            <person name="Van de Peer Y."/>
            <person name="Wheeler G."/>
            <person name="Dacks J.B."/>
            <person name="Delwiche C.F."/>
            <person name="Dyhrman S.T."/>
            <person name="Glockner G."/>
            <person name="John U."/>
            <person name="Richards T."/>
            <person name="Worden A.Z."/>
            <person name="Zhang X."/>
            <person name="Grigoriev I.V."/>
            <person name="Allen A.E."/>
            <person name="Bidle K."/>
            <person name="Borodovsky M."/>
            <person name="Bowler C."/>
            <person name="Brownlee C."/>
            <person name="Cock J.M."/>
            <person name="Elias M."/>
            <person name="Gladyshev V.N."/>
            <person name="Groth M."/>
            <person name="Guda C."/>
            <person name="Hadaegh A."/>
            <person name="Iglesias-Rodriguez M.D."/>
            <person name="Jenkins J."/>
            <person name="Jones B.M."/>
            <person name="Lawson T."/>
            <person name="Leese F."/>
            <person name="Lindquist E."/>
            <person name="Lobanov A."/>
            <person name="Lomsadze A."/>
            <person name="Malik S.B."/>
            <person name="Marsh M.E."/>
            <person name="Mackinder L."/>
            <person name="Mock T."/>
            <person name="Mueller-Roeber B."/>
            <person name="Pagarete A."/>
            <person name="Parker M."/>
            <person name="Probert I."/>
            <person name="Quesneville H."/>
            <person name="Raines C."/>
            <person name="Rensing S.A."/>
            <person name="Riano-Pachon D.M."/>
            <person name="Richier S."/>
            <person name="Rokitta S."/>
            <person name="Shiraiwa Y."/>
            <person name="Soanes D.M."/>
            <person name="van der Giezen M."/>
            <person name="Wahlund T.M."/>
            <person name="Williams B."/>
            <person name="Wilson W."/>
            <person name="Wolfe G."/>
            <person name="Wurch L.L."/>
        </authorList>
    </citation>
    <scope>NUCLEOTIDE SEQUENCE</scope>
</reference>
<dbReference type="KEGG" id="ehx:EMIHUDRAFT_459933"/>
<dbReference type="GeneID" id="17255076"/>
<protein>
    <recommendedName>
        <fullName evidence="3">PLD phosphodiesterase domain-containing protein</fullName>
    </recommendedName>
</protein>
<reference evidence="1" key="2">
    <citation type="submission" date="2024-10" db="UniProtKB">
        <authorList>
            <consortium name="EnsemblProtists"/>
        </authorList>
    </citation>
    <scope>IDENTIFICATION</scope>
</reference>
<evidence type="ECO:0000313" key="2">
    <source>
        <dbReference type="Proteomes" id="UP000013827"/>
    </source>
</evidence>
<sequence length="414" mass="44312">MSLLAAPTRQALLSLLPALTPTNRQSAAIACTRPEPSTIASADASCSRPELLTSYGQLVGSLVDEVALATAGDTVELGLYLLEGGDSSARVLDALETAGGRGVHVSFVLDVSYVSEISRLIERTDTLIPRVAELARRHDWCDVTYRSKPDHAKYALFARRAGEAAILGGINLGDRFDDWEDFAVRLPPPQAERLRLSLLLGDLLSPLRSSWPDGAEDVLVGGECDVDAGASGGGGGACDGRYLPRASLSLAPPAVEFVCNRREQGRREISGETRGAVALALRRGAVVELLLPECANVYAHENRKAAQALLDGGWPTLRLFLSPVMGDLAFLGSANLVRGSMNLPVHQGLLPYDELNVLVADAEFCATLDSALDKLFARARPIAPGHDLLAEPGWSDPKGRAYSDARAQWEELWQ</sequence>
<name>A0A0D3K6K7_EMIH1</name>